<organism evidence="2 3">
    <name type="scientific">Triparma strigata</name>
    <dbReference type="NCBI Taxonomy" id="1606541"/>
    <lineage>
        <taxon>Eukaryota</taxon>
        <taxon>Sar</taxon>
        <taxon>Stramenopiles</taxon>
        <taxon>Ochrophyta</taxon>
        <taxon>Bolidophyceae</taxon>
        <taxon>Parmales</taxon>
        <taxon>Triparmaceae</taxon>
        <taxon>Triparma</taxon>
    </lineage>
</organism>
<sequence>MGNCTAKNVNNSAYKNKRPSNIDVNCSIPTNITVTHQDVILDSMDDSPASYGSGGISPASSTGTPPGRSSPTYGCGRGDMYGGTDYGGWGGGYSCSSPGGWSNGSGNSGCSGNSGYSGGSYGGSMGS</sequence>
<keyword evidence="3" id="KW-1185">Reference proteome</keyword>
<dbReference type="AlphaFoldDB" id="A0A9W7C8B7"/>
<accession>A0A9W7C8B7</accession>
<evidence type="ECO:0000313" key="3">
    <source>
        <dbReference type="Proteomes" id="UP001165085"/>
    </source>
</evidence>
<dbReference type="Proteomes" id="UP001165085">
    <property type="component" value="Unassembled WGS sequence"/>
</dbReference>
<dbReference type="EMBL" id="BRXY01000561">
    <property type="protein sequence ID" value="GMI00014.1"/>
    <property type="molecule type" value="Genomic_DNA"/>
</dbReference>
<comment type="caution">
    <text evidence="2">The sequence shown here is derived from an EMBL/GenBank/DDBJ whole genome shotgun (WGS) entry which is preliminary data.</text>
</comment>
<feature type="region of interest" description="Disordered" evidence="1">
    <location>
        <begin position="39"/>
        <end position="75"/>
    </location>
</feature>
<name>A0A9W7C8B7_9STRA</name>
<evidence type="ECO:0000256" key="1">
    <source>
        <dbReference type="SAM" id="MobiDB-lite"/>
    </source>
</evidence>
<reference evidence="3" key="1">
    <citation type="journal article" date="2023" name="Commun. Biol.">
        <title>Genome analysis of Parmales, the sister group of diatoms, reveals the evolutionary specialization of diatoms from phago-mixotrophs to photoautotrophs.</title>
        <authorList>
            <person name="Ban H."/>
            <person name="Sato S."/>
            <person name="Yoshikawa S."/>
            <person name="Yamada K."/>
            <person name="Nakamura Y."/>
            <person name="Ichinomiya M."/>
            <person name="Sato N."/>
            <person name="Blanc-Mathieu R."/>
            <person name="Endo H."/>
            <person name="Kuwata A."/>
            <person name="Ogata H."/>
        </authorList>
    </citation>
    <scope>NUCLEOTIDE SEQUENCE [LARGE SCALE GENOMIC DNA]</scope>
    <source>
        <strain evidence="3">NIES 3701</strain>
    </source>
</reference>
<protein>
    <submittedName>
        <fullName evidence="2">Uncharacterized protein</fullName>
    </submittedName>
</protein>
<proteinExistence type="predicted"/>
<feature type="compositionally biased region" description="Low complexity" evidence="1">
    <location>
        <begin position="56"/>
        <end position="74"/>
    </location>
</feature>
<gene>
    <name evidence="2" type="ORF">TrST_g12746</name>
</gene>
<evidence type="ECO:0000313" key="2">
    <source>
        <dbReference type="EMBL" id="GMI00014.1"/>
    </source>
</evidence>